<dbReference type="InterPro" id="IPR043136">
    <property type="entry name" value="B30.2/SPRY_sf"/>
</dbReference>
<name>A0A5M6BZR9_9TREE</name>
<dbReference type="Gene3D" id="2.60.120.920">
    <property type="match status" value="1"/>
</dbReference>
<dbReference type="PROSITE" id="PS50188">
    <property type="entry name" value="B302_SPRY"/>
    <property type="match status" value="1"/>
</dbReference>
<feature type="region of interest" description="Disordered" evidence="1">
    <location>
        <begin position="533"/>
        <end position="552"/>
    </location>
</feature>
<feature type="compositionally biased region" description="Low complexity" evidence="1">
    <location>
        <begin position="89"/>
        <end position="104"/>
    </location>
</feature>
<sequence length="1082" mass="116994">MPPRRRGNSPPVDPFPPLRRSASASSPSYASIAARSSHPHRDERDQHQPQQQHGWTAEDVDRQDPLDELNSYSGPIDIDPSPPWRSRSRSSLRAEAAASATVSRQEAGVEPQPQIEAGPSRIAVLTTPSGSHAASRTAAISNGARNPPSSRDNDGPSTPSASSSSARPVDRSPPSPSPTRPTRQEGSNPRLAAIFTFEELLREAGHQGEDEPTAPPPRAPRVTGMSIRQTLERMEDRRRARDLMGDVLNTGAYGMERALPTGAGGGEAADRVSDEVERTLSEMGWSIAQRNGDASSPWTGADGVPANRASRGAGGVTQSLSSILNSVSSESINTSNNTQRNVQPLDGSGSSQNVTSFLRRRLRNPAPTSRIQHNAQNPEDDIREPGSRETGSRQAGLLAADSNALIDFGADSDEEDRWGTRLTAHGGTAASGTAEFDIDGWTRVGPGGIGGGTGLSRGGNNRRRESFLQRIGAPPDLILPGEEGEEGGITFPPPVRGVSEATGMEPTNLDLARSVTPVVVRSNGMARAREEVTGGDLISSTPTRKKQKTNNNKVNVESKFASPSRPSYLSYSSLPSTIAIPNEFVAPINKSHLTLSTYSSSSHAPRPLVTFTGCNPKGTDEDATALHTITSIPIACGVHYYEVLVVDKGEEGFMSVGWTLKGTSLRRLVGWDKGSWGWHGDDGRSFEGQGRGERFSETWTTGDTVGCGIDFTTGRAFFTKNGRLLGHRFSNLSRGLYPAVGLRSVGESLAINFNGPFVYDIEGYVKSTRDGIWRQATVEQKVENIPRLVDQVSRVLTDAKSDKEEENGSDSDMKNGPKQSTDPRGALERSTAAFALDFLQHHGHDKAFATLRIGMESRNWITPTLKAKASASAYNESSTASALPSTQRLSDFPSPFSALCHISSSLSESYDHPVPWVLLKDLDPTSQATTGPNSSTQIQLLIHDFVHLLITSSLAHPTSQQNDEDDQMDIEADVELDEKLIEEGRKLLRQSREESWPENDVVVLQETFGLLGDPENVKSDVWRRRRQELAERLVSALRAARGMKAVSHLEQALGQTSKVLRTLREREGKSGAAFVDLKRVLG</sequence>
<feature type="region of interest" description="Disordered" evidence="1">
    <location>
        <begin position="289"/>
        <end position="314"/>
    </location>
</feature>
<reference evidence="2" key="2">
    <citation type="submission" date="2024-01" db="EMBL/GenBank/DDBJ databases">
        <title>Comparative genomics of Cryptococcus and Kwoniella reveals pathogenesis evolution and contrasting modes of karyotype evolution via chromosome fusion or intercentromeric recombination.</title>
        <authorList>
            <person name="Coelho M.A."/>
            <person name="David-Palma M."/>
            <person name="Shea T."/>
            <person name="Bowers K."/>
            <person name="McGinley-Smith S."/>
            <person name="Mohammad A.W."/>
            <person name="Gnirke A."/>
            <person name="Yurkov A.M."/>
            <person name="Nowrousian M."/>
            <person name="Sun S."/>
            <person name="Cuomo C.A."/>
            <person name="Heitman J."/>
        </authorList>
    </citation>
    <scope>NUCLEOTIDE SEQUENCE</scope>
    <source>
        <strain evidence="2">CBS 12478</strain>
    </source>
</reference>
<feature type="compositionally biased region" description="Polar residues" evidence="1">
    <location>
        <begin position="126"/>
        <end position="150"/>
    </location>
</feature>
<feature type="region of interest" description="Disordered" evidence="1">
    <location>
        <begin position="364"/>
        <end position="393"/>
    </location>
</feature>
<organism evidence="2 3">
    <name type="scientific">Kwoniella shandongensis</name>
    <dbReference type="NCBI Taxonomy" id="1734106"/>
    <lineage>
        <taxon>Eukaryota</taxon>
        <taxon>Fungi</taxon>
        <taxon>Dikarya</taxon>
        <taxon>Basidiomycota</taxon>
        <taxon>Agaricomycotina</taxon>
        <taxon>Tremellomycetes</taxon>
        <taxon>Tremellales</taxon>
        <taxon>Cryptococcaceae</taxon>
        <taxon>Kwoniella</taxon>
    </lineage>
</organism>
<dbReference type="InterPro" id="IPR003877">
    <property type="entry name" value="SPRY_dom"/>
</dbReference>
<dbReference type="AlphaFoldDB" id="A0A5M6BZR9"/>
<evidence type="ECO:0000256" key="1">
    <source>
        <dbReference type="SAM" id="MobiDB-lite"/>
    </source>
</evidence>
<dbReference type="GeneID" id="43589968"/>
<dbReference type="PANTHER" id="PTHR12864">
    <property type="entry name" value="RAN BINDING PROTEIN 9-RELATED"/>
    <property type="match status" value="1"/>
</dbReference>
<dbReference type="Proteomes" id="UP000322225">
    <property type="component" value="Chromosome 14"/>
</dbReference>
<keyword evidence="3" id="KW-1185">Reference proteome</keyword>
<proteinExistence type="predicted"/>
<evidence type="ECO:0000313" key="2">
    <source>
        <dbReference type="EMBL" id="WWD22906.1"/>
    </source>
</evidence>
<dbReference type="OrthoDB" id="25503at2759"/>
<reference evidence="2" key="1">
    <citation type="submission" date="2017-08" db="EMBL/GenBank/DDBJ databases">
        <authorList>
            <person name="Cuomo C."/>
            <person name="Billmyre B."/>
            <person name="Heitman J."/>
        </authorList>
    </citation>
    <scope>NUCLEOTIDE SEQUENCE</scope>
    <source>
        <strain evidence="2">CBS 12478</strain>
    </source>
</reference>
<feature type="compositionally biased region" description="Low complexity" evidence="1">
    <location>
        <begin position="19"/>
        <end position="36"/>
    </location>
</feature>
<feature type="compositionally biased region" description="Polar residues" evidence="1">
    <location>
        <begin position="289"/>
        <end position="298"/>
    </location>
</feature>
<feature type="region of interest" description="Disordered" evidence="1">
    <location>
        <begin position="796"/>
        <end position="825"/>
    </location>
</feature>
<dbReference type="Pfam" id="PF00622">
    <property type="entry name" value="SPRY"/>
    <property type="match status" value="1"/>
</dbReference>
<evidence type="ECO:0000313" key="3">
    <source>
        <dbReference type="Proteomes" id="UP000322225"/>
    </source>
</evidence>
<dbReference type="SMART" id="SM00449">
    <property type="entry name" value="SPRY"/>
    <property type="match status" value="1"/>
</dbReference>
<dbReference type="EMBL" id="CP144064">
    <property type="protein sequence ID" value="WWD22906.1"/>
    <property type="molecule type" value="Genomic_DNA"/>
</dbReference>
<feature type="region of interest" description="Disordered" evidence="1">
    <location>
        <begin position="1"/>
        <end position="226"/>
    </location>
</feature>
<dbReference type="InterPro" id="IPR001870">
    <property type="entry name" value="B30.2/SPRY"/>
</dbReference>
<dbReference type="InterPro" id="IPR013320">
    <property type="entry name" value="ConA-like_dom_sf"/>
</dbReference>
<protein>
    <submittedName>
        <fullName evidence="2">Uncharacterized protein</fullName>
    </submittedName>
</protein>
<accession>A0A5M6BZR9</accession>
<dbReference type="RefSeq" id="XP_031859823.1">
    <property type="nucleotide sequence ID" value="XM_032005816.1"/>
</dbReference>
<feature type="compositionally biased region" description="Polar residues" evidence="1">
    <location>
        <begin position="334"/>
        <end position="352"/>
    </location>
</feature>
<feature type="compositionally biased region" description="Low complexity" evidence="1">
    <location>
        <begin position="156"/>
        <end position="167"/>
    </location>
</feature>
<dbReference type="InterPro" id="IPR050618">
    <property type="entry name" value="Ubq-SigPath_Reg"/>
</dbReference>
<feature type="compositionally biased region" description="Polar residues" evidence="1">
    <location>
        <begin position="366"/>
        <end position="377"/>
    </location>
</feature>
<feature type="compositionally biased region" description="Basic and acidic residues" evidence="1">
    <location>
        <begin position="199"/>
        <end position="209"/>
    </location>
</feature>
<feature type="region of interest" description="Disordered" evidence="1">
    <location>
        <begin position="331"/>
        <end position="352"/>
    </location>
</feature>
<gene>
    <name evidence="2" type="ORF">CI109_107401</name>
</gene>
<dbReference type="SUPFAM" id="SSF49899">
    <property type="entry name" value="Concanavalin A-like lectins/glucanases"/>
    <property type="match status" value="1"/>
</dbReference>
<dbReference type="KEGG" id="ksn:43589968"/>